<evidence type="ECO:0000313" key="2">
    <source>
        <dbReference type="EMBL" id="CAL1264430.1"/>
    </source>
</evidence>
<name>A0AAV1YZY8_9ARAC</name>
<dbReference type="EMBL" id="CAXIEN010000013">
    <property type="protein sequence ID" value="CAL1264430.1"/>
    <property type="molecule type" value="Genomic_DNA"/>
</dbReference>
<organism evidence="2 3">
    <name type="scientific">Larinioides sclopetarius</name>
    <dbReference type="NCBI Taxonomy" id="280406"/>
    <lineage>
        <taxon>Eukaryota</taxon>
        <taxon>Metazoa</taxon>
        <taxon>Ecdysozoa</taxon>
        <taxon>Arthropoda</taxon>
        <taxon>Chelicerata</taxon>
        <taxon>Arachnida</taxon>
        <taxon>Araneae</taxon>
        <taxon>Araneomorphae</taxon>
        <taxon>Entelegynae</taxon>
        <taxon>Araneoidea</taxon>
        <taxon>Araneidae</taxon>
        <taxon>Larinioides</taxon>
    </lineage>
</organism>
<keyword evidence="1" id="KW-1133">Transmembrane helix</keyword>
<dbReference type="Proteomes" id="UP001497382">
    <property type="component" value="Unassembled WGS sequence"/>
</dbReference>
<accession>A0AAV1YZY8</accession>
<proteinExistence type="predicted"/>
<feature type="transmembrane region" description="Helical" evidence="1">
    <location>
        <begin position="25"/>
        <end position="46"/>
    </location>
</feature>
<comment type="caution">
    <text evidence="2">The sequence shown here is derived from an EMBL/GenBank/DDBJ whole genome shotgun (WGS) entry which is preliminary data.</text>
</comment>
<protein>
    <submittedName>
        <fullName evidence="2">Uncharacterized protein</fullName>
    </submittedName>
</protein>
<keyword evidence="3" id="KW-1185">Reference proteome</keyword>
<keyword evidence="1" id="KW-0812">Transmembrane</keyword>
<dbReference type="AlphaFoldDB" id="A0AAV1YZY8"/>
<evidence type="ECO:0000256" key="1">
    <source>
        <dbReference type="SAM" id="Phobius"/>
    </source>
</evidence>
<reference evidence="2 3" key="1">
    <citation type="submission" date="2024-04" db="EMBL/GenBank/DDBJ databases">
        <authorList>
            <person name="Rising A."/>
            <person name="Reimegard J."/>
            <person name="Sonavane S."/>
            <person name="Akerstrom W."/>
            <person name="Nylinder S."/>
            <person name="Hedman E."/>
            <person name="Kallberg Y."/>
        </authorList>
    </citation>
    <scope>NUCLEOTIDE SEQUENCE [LARGE SCALE GENOMIC DNA]</scope>
</reference>
<keyword evidence="1" id="KW-0472">Membrane</keyword>
<evidence type="ECO:0000313" key="3">
    <source>
        <dbReference type="Proteomes" id="UP001497382"/>
    </source>
</evidence>
<sequence>MFIVMNYTRKWHLKLKLEAFKFGNVYYSSVIITDMSIFYEIIAFPWSLKHCYLREKCLNSFLYTNQHL</sequence>
<gene>
    <name evidence="2" type="ORF">LARSCL_LOCUS2027</name>
</gene>